<evidence type="ECO:0000313" key="2">
    <source>
        <dbReference type="Proteomes" id="UP000006263"/>
    </source>
</evidence>
<reference evidence="1 2" key="1">
    <citation type="journal article" date="2017" name="Antonie Van Leeuwenhoek">
        <title>Rhizobium rhizosphaerae sp. nov., a novel species isolated from rice rhizosphere.</title>
        <authorList>
            <person name="Zhao J.J."/>
            <person name="Zhang J."/>
            <person name="Zhang R.J."/>
            <person name="Zhang C.W."/>
            <person name="Yin H.Q."/>
            <person name="Zhang X.X."/>
        </authorList>
    </citation>
    <scope>NUCLEOTIDE SEQUENCE [LARGE SCALE GENOMIC DNA]</scope>
    <source>
        <strain evidence="1 2">KMM 241</strain>
    </source>
</reference>
<protein>
    <submittedName>
        <fullName evidence="1">Uncharacterized protein</fullName>
    </submittedName>
</protein>
<dbReference type="EMBL" id="BAEP01000085">
    <property type="protein sequence ID" value="GAC26672.1"/>
    <property type="molecule type" value="Genomic_DNA"/>
</dbReference>
<comment type="caution">
    <text evidence="1">The sequence shown here is derived from an EMBL/GenBank/DDBJ whole genome shotgun (WGS) entry which is preliminary data.</text>
</comment>
<sequence>MTDSKPKQSNLSDAAVNALCKISRLRSYGLYELNQINQLLIIFIKEPSDRYFLEAIFHNYIDDIIENIFYAVAEDELSTEQVREIQDFFSRATFIYDKAKTEVCDKIYRRWMITRNIVIRLINRRSGVLSDMFLEFSDFDYFRELISTNSIPYRALSTDRRRSEKRNLVKINELKAVALIKQCVLENNEIGFRLTDRGLSLLKR</sequence>
<accession>K6Z8G0</accession>
<dbReference type="RefSeq" id="WP_006994823.1">
    <property type="nucleotide sequence ID" value="NZ_BAEP01000085.1"/>
</dbReference>
<gene>
    <name evidence="1" type="ORF">GMES_4406</name>
</gene>
<name>K6Z8G0_9ALTE</name>
<dbReference type="AlphaFoldDB" id="K6Z8G0"/>
<evidence type="ECO:0000313" key="1">
    <source>
        <dbReference type="EMBL" id="GAC26672.1"/>
    </source>
</evidence>
<dbReference type="Proteomes" id="UP000006263">
    <property type="component" value="Unassembled WGS sequence"/>
</dbReference>
<proteinExistence type="predicted"/>
<organism evidence="1 2">
    <name type="scientific">Paraglaciecola mesophila KMM 241</name>
    <dbReference type="NCBI Taxonomy" id="1128912"/>
    <lineage>
        <taxon>Bacteria</taxon>
        <taxon>Pseudomonadati</taxon>
        <taxon>Pseudomonadota</taxon>
        <taxon>Gammaproteobacteria</taxon>
        <taxon>Alteromonadales</taxon>
        <taxon>Alteromonadaceae</taxon>
        <taxon>Paraglaciecola</taxon>
    </lineage>
</organism>